<dbReference type="Proteomes" id="UP000293637">
    <property type="component" value="Unassembled WGS sequence"/>
</dbReference>
<dbReference type="GeneID" id="58090269"/>
<organism evidence="4 5">
    <name type="scientific">Staphylococcus lugdunensis</name>
    <dbReference type="NCBI Taxonomy" id="28035"/>
    <lineage>
        <taxon>Bacteria</taxon>
        <taxon>Bacillati</taxon>
        <taxon>Bacillota</taxon>
        <taxon>Bacilli</taxon>
        <taxon>Bacillales</taxon>
        <taxon>Staphylococcaceae</taxon>
        <taxon>Staphylococcus</taxon>
    </lineage>
</organism>
<accession>A0A4Q9WFB1</accession>
<protein>
    <submittedName>
        <fullName evidence="4">CsbD family protein</fullName>
    </submittedName>
</protein>
<reference evidence="4 5" key="1">
    <citation type="journal article" date="2019" name="Sci. Transl. Med.">
        <title>Quorum sensing between bacterial species on the skin protects against epidermal injury in atopic dermatitis.</title>
        <authorList>
            <person name="Williams M.R."/>
        </authorList>
    </citation>
    <scope>NUCLEOTIDE SEQUENCE [LARGE SCALE GENOMIC DNA]</scope>
    <source>
        <strain evidence="4 5">E7</strain>
    </source>
</reference>
<dbReference type="Pfam" id="PF05532">
    <property type="entry name" value="CsbD"/>
    <property type="match status" value="1"/>
</dbReference>
<comment type="similarity">
    <text evidence="1">Belongs to the UPF0337 (CsbD) family.</text>
</comment>
<sequence>MAEDNKFEQAKGNVKETVGNVTDNKELEKEGKEDKASGKVKETIDNVKDKAKDFVDNIKDGKNRDTN</sequence>
<feature type="region of interest" description="Disordered" evidence="2">
    <location>
        <begin position="1"/>
        <end position="41"/>
    </location>
</feature>
<evidence type="ECO:0000256" key="2">
    <source>
        <dbReference type="SAM" id="MobiDB-lite"/>
    </source>
</evidence>
<dbReference type="SUPFAM" id="SSF69047">
    <property type="entry name" value="Hypothetical protein YjbJ"/>
    <property type="match status" value="1"/>
</dbReference>
<name>A0A4Q9WFB1_STALU</name>
<proteinExistence type="inferred from homology"/>
<dbReference type="InterPro" id="IPR036629">
    <property type="entry name" value="YjbJ_sf"/>
</dbReference>
<comment type="caution">
    <text evidence="4">The sequence shown here is derived from an EMBL/GenBank/DDBJ whole genome shotgun (WGS) entry which is preliminary data.</text>
</comment>
<dbReference type="Gene3D" id="1.10.1470.10">
    <property type="entry name" value="YjbJ"/>
    <property type="match status" value="1"/>
</dbReference>
<dbReference type="InterPro" id="IPR050423">
    <property type="entry name" value="UPF0337_stress_rsp"/>
</dbReference>
<evidence type="ECO:0000256" key="1">
    <source>
        <dbReference type="ARBA" id="ARBA00009129"/>
    </source>
</evidence>
<dbReference type="AlphaFoldDB" id="A0A4Q9WFB1"/>
<dbReference type="InterPro" id="IPR008462">
    <property type="entry name" value="CsbD"/>
</dbReference>
<evidence type="ECO:0000259" key="3">
    <source>
        <dbReference type="Pfam" id="PF05532"/>
    </source>
</evidence>
<gene>
    <name evidence="4" type="ORF">EQ812_04240</name>
</gene>
<feature type="compositionally biased region" description="Basic and acidic residues" evidence="2">
    <location>
        <begin position="23"/>
        <end position="41"/>
    </location>
</feature>
<evidence type="ECO:0000313" key="5">
    <source>
        <dbReference type="Proteomes" id="UP000293637"/>
    </source>
</evidence>
<dbReference type="EMBL" id="SCHB01000002">
    <property type="protein sequence ID" value="TBW73060.1"/>
    <property type="molecule type" value="Genomic_DNA"/>
</dbReference>
<dbReference type="RefSeq" id="WP_002493030.1">
    <property type="nucleotide sequence ID" value="NZ_AP021848.1"/>
</dbReference>
<evidence type="ECO:0000313" key="4">
    <source>
        <dbReference type="EMBL" id="TBW73060.1"/>
    </source>
</evidence>
<dbReference type="PANTHER" id="PTHR34977">
    <property type="entry name" value="UPF0337 PROTEIN YJBJ"/>
    <property type="match status" value="1"/>
</dbReference>
<dbReference type="PANTHER" id="PTHR34977:SF1">
    <property type="entry name" value="UPF0337 PROTEIN YJBJ"/>
    <property type="match status" value="1"/>
</dbReference>
<feature type="domain" description="CsbD-like" evidence="3">
    <location>
        <begin position="4"/>
        <end position="53"/>
    </location>
</feature>